<accession>A0A1Z1FB11</accession>
<evidence type="ECO:0000313" key="2">
    <source>
        <dbReference type="EMBL" id="ARU15916.1"/>
    </source>
</evidence>
<keyword evidence="3" id="KW-1185">Reference proteome</keyword>
<organism evidence="2 3">
    <name type="scientific">Croceicoccus marinus</name>
    <dbReference type="NCBI Taxonomy" id="450378"/>
    <lineage>
        <taxon>Bacteria</taxon>
        <taxon>Pseudomonadati</taxon>
        <taxon>Pseudomonadota</taxon>
        <taxon>Alphaproteobacteria</taxon>
        <taxon>Sphingomonadales</taxon>
        <taxon>Erythrobacteraceae</taxon>
        <taxon>Croceicoccus</taxon>
    </lineage>
</organism>
<dbReference type="InterPro" id="IPR014914">
    <property type="entry name" value="RES_dom"/>
</dbReference>
<proteinExistence type="predicted"/>
<dbReference type="KEGG" id="cman:A9D14_06625"/>
<reference evidence="2 3" key="1">
    <citation type="submission" date="2017-01" db="EMBL/GenBank/DDBJ databases">
        <title>Complete genome sequence of esterase-producing bacterium Croceicoccus marinus E4A9.</title>
        <authorList>
            <person name="Wu Y.-H."/>
            <person name="Cheng H."/>
            <person name="Xu L."/>
            <person name="Huo Y.-Y."/>
            <person name="Wang C.-S."/>
            <person name="Xu X.-W."/>
        </authorList>
    </citation>
    <scope>NUCLEOTIDE SEQUENCE [LARGE SCALE GENOMIC DNA]</scope>
    <source>
        <strain evidence="2 3">E4A9</strain>
    </source>
</reference>
<dbReference type="EMBL" id="CP019602">
    <property type="protein sequence ID" value="ARU15916.1"/>
    <property type="molecule type" value="Genomic_DNA"/>
</dbReference>
<dbReference type="SMART" id="SM00953">
    <property type="entry name" value="RES"/>
    <property type="match status" value="1"/>
</dbReference>
<dbReference type="Pfam" id="PF08808">
    <property type="entry name" value="RES"/>
    <property type="match status" value="1"/>
</dbReference>
<dbReference type="Proteomes" id="UP000195807">
    <property type="component" value="Chromosome"/>
</dbReference>
<gene>
    <name evidence="2" type="ORF">A9D14_06625</name>
</gene>
<dbReference type="STRING" id="450378.GCA_001661675_01327"/>
<evidence type="ECO:0000259" key="1">
    <source>
        <dbReference type="SMART" id="SM00953"/>
    </source>
</evidence>
<dbReference type="OrthoDB" id="648213at2"/>
<feature type="domain" description="RES" evidence="1">
    <location>
        <begin position="27"/>
        <end position="155"/>
    </location>
</feature>
<protein>
    <recommendedName>
        <fullName evidence="1">RES domain-containing protein</fullName>
    </recommendedName>
</protein>
<dbReference type="AlphaFoldDB" id="A0A1Z1FB11"/>
<evidence type="ECO:0000313" key="3">
    <source>
        <dbReference type="Proteomes" id="UP000195807"/>
    </source>
</evidence>
<sequence>MTPLPRPLGGGEFVIWRIDMEQYAASWDSGIGAFQFGGRWNSKGNHAVYASLDPSTTILERAVHTGFNALDNNRHILTSVIIHEPAKIHVVEPDAVPNPHWLIPGATSAAQQAYGDALTADHPFVIVPSAISSRSWNIIFNPETAQGNYALRSQERFALDPRLNPPSNDTI</sequence>
<name>A0A1Z1FB11_9SPHN</name>